<reference evidence="1 2" key="1">
    <citation type="journal article" date="2024" name="G3 (Bethesda)">
        <title>Genome assembly of Hibiscus sabdariffa L. provides insights into metabolisms of medicinal natural products.</title>
        <authorList>
            <person name="Kim T."/>
        </authorList>
    </citation>
    <scope>NUCLEOTIDE SEQUENCE [LARGE SCALE GENOMIC DNA]</scope>
    <source>
        <strain evidence="1">TK-2024</strain>
        <tissue evidence="1">Old leaves</tissue>
    </source>
</reference>
<comment type="caution">
    <text evidence="1">The sequence shown here is derived from an EMBL/GenBank/DDBJ whole genome shotgun (WGS) entry which is preliminary data.</text>
</comment>
<evidence type="ECO:0000313" key="1">
    <source>
        <dbReference type="EMBL" id="KAK9005276.1"/>
    </source>
</evidence>
<proteinExistence type="predicted"/>
<organism evidence="1 2">
    <name type="scientific">Hibiscus sabdariffa</name>
    <name type="common">roselle</name>
    <dbReference type="NCBI Taxonomy" id="183260"/>
    <lineage>
        <taxon>Eukaryota</taxon>
        <taxon>Viridiplantae</taxon>
        <taxon>Streptophyta</taxon>
        <taxon>Embryophyta</taxon>
        <taxon>Tracheophyta</taxon>
        <taxon>Spermatophyta</taxon>
        <taxon>Magnoliopsida</taxon>
        <taxon>eudicotyledons</taxon>
        <taxon>Gunneridae</taxon>
        <taxon>Pentapetalae</taxon>
        <taxon>rosids</taxon>
        <taxon>malvids</taxon>
        <taxon>Malvales</taxon>
        <taxon>Malvaceae</taxon>
        <taxon>Malvoideae</taxon>
        <taxon>Hibiscus</taxon>
    </lineage>
</organism>
<sequence>MENMRGDECDLSVDTISKGLNWAEIGEKGLHETNEIPNQTQPIKDRNQVGEGEDFLYTRAVEDVSNTGFKMANPDKESWAKGIENKMDK</sequence>
<protein>
    <submittedName>
        <fullName evidence="1">Uncharacterized protein</fullName>
    </submittedName>
</protein>
<dbReference type="EMBL" id="JBBPBN010000030">
    <property type="protein sequence ID" value="KAK9005276.1"/>
    <property type="molecule type" value="Genomic_DNA"/>
</dbReference>
<gene>
    <name evidence="1" type="ORF">V6N11_042719</name>
</gene>
<name>A0ABR2QXA1_9ROSI</name>
<keyword evidence="2" id="KW-1185">Reference proteome</keyword>
<evidence type="ECO:0000313" key="2">
    <source>
        <dbReference type="Proteomes" id="UP001396334"/>
    </source>
</evidence>
<dbReference type="Proteomes" id="UP001396334">
    <property type="component" value="Unassembled WGS sequence"/>
</dbReference>
<accession>A0ABR2QXA1</accession>